<dbReference type="EMBL" id="QLMJ01000021">
    <property type="protein sequence ID" value="RAK27925.1"/>
    <property type="molecule type" value="Genomic_DNA"/>
</dbReference>
<evidence type="ECO:0000256" key="4">
    <source>
        <dbReference type="ARBA" id="ARBA00022984"/>
    </source>
</evidence>
<dbReference type="InterPro" id="IPR038063">
    <property type="entry name" value="Transpep_catalytic_dom"/>
</dbReference>
<accession>A0A327Z3V6</accession>
<keyword evidence="5 6" id="KW-0961">Cell wall biogenesis/degradation</keyword>
<evidence type="ECO:0000313" key="10">
    <source>
        <dbReference type="Proteomes" id="UP000249341"/>
    </source>
</evidence>
<evidence type="ECO:0000256" key="6">
    <source>
        <dbReference type="PROSITE-ProRule" id="PRU01373"/>
    </source>
</evidence>
<dbReference type="AlphaFoldDB" id="A0A327Z3V6"/>
<evidence type="ECO:0000256" key="2">
    <source>
        <dbReference type="ARBA" id="ARBA00022679"/>
    </source>
</evidence>
<dbReference type="GO" id="GO:0016740">
    <property type="term" value="F:transferase activity"/>
    <property type="evidence" value="ECO:0007669"/>
    <property type="project" value="UniProtKB-KW"/>
</dbReference>
<dbReference type="GO" id="GO:0018104">
    <property type="term" value="P:peptidoglycan-protein cross-linking"/>
    <property type="evidence" value="ECO:0007669"/>
    <property type="project" value="TreeGrafter"/>
</dbReference>
<protein>
    <submittedName>
        <fullName evidence="9">L,D-transpeptidase-like protein</fullName>
    </submittedName>
</protein>
<keyword evidence="3 6" id="KW-0133">Cell shape</keyword>
<dbReference type="Pfam" id="PF03734">
    <property type="entry name" value="YkuD"/>
    <property type="match status" value="1"/>
</dbReference>
<evidence type="ECO:0000313" key="9">
    <source>
        <dbReference type="EMBL" id="RAK27925.1"/>
    </source>
</evidence>
<feature type="compositionally biased region" description="Low complexity" evidence="7">
    <location>
        <begin position="65"/>
        <end position="75"/>
    </location>
</feature>
<keyword evidence="4 6" id="KW-0573">Peptidoglycan synthesis</keyword>
<evidence type="ECO:0000256" key="5">
    <source>
        <dbReference type="ARBA" id="ARBA00023316"/>
    </source>
</evidence>
<keyword evidence="10" id="KW-1185">Reference proteome</keyword>
<evidence type="ECO:0000256" key="1">
    <source>
        <dbReference type="ARBA" id="ARBA00004752"/>
    </source>
</evidence>
<dbReference type="Gene3D" id="2.40.440.10">
    <property type="entry name" value="L,D-transpeptidase catalytic domain-like"/>
    <property type="match status" value="1"/>
</dbReference>
<dbReference type="UniPathway" id="UPA00219"/>
<feature type="domain" description="L,D-TPase catalytic" evidence="8">
    <location>
        <begin position="186"/>
        <end position="308"/>
    </location>
</feature>
<reference evidence="9 10" key="1">
    <citation type="submission" date="2018-06" db="EMBL/GenBank/DDBJ databases">
        <title>Genomic Encyclopedia of Type Strains, Phase III (KMG-III): the genomes of soil and plant-associated and newly described type strains.</title>
        <authorList>
            <person name="Whitman W."/>
        </authorList>
    </citation>
    <scope>NUCLEOTIDE SEQUENCE [LARGE SCALE GENOMIC DNA]</scope>
    <source>
        <strain evidence="9 10">CGMCC 4.7090</strain>
    </source>
</reference>
<comment type="pathway">
    <text evidence="1 6">Cell wall biogenesis; peptidoglycan biosynthesis.</text>
</comment>
<organism evidence="9 10">
    <name type="scientific">Actinoplanes lutulentus</name>
    <dbReference type="NCBI Taxonomy" id="1287878"/>
    <lineage>
        <taxon>Bacteria</taxon>
        <taxon>Bacillati</taxon>
        <taxon>Actinomycetota</taxon>
        <taxon>Actinomycetes</taxon>
        <taxon>Micromonosporales</taxon>
        <taxon>Micromonosporaceae</taxon>
        <taxon>Actinoplanes</taxon>
    </lineage>
</organism>
<dbReference type="GO" id="GO:0071972">
    <property type="term" value="F:peptidoglycan L,D-transpeptidase activity"/>
    <property type="evidence" value="ECO:0007669"/>
    <property type="project" value="TreeGrafter"/>
</dbReference>
<keyword evidence="2" id="KW-0808">Transferase</keyword>
<sequence>MRNVPHIGRNSSRYPGRMPSAPHTVQPRSRTRAYLLILTVVALLLALGAAVAVARGNETTGTWVSPSAAPASALPEPEEEPLEASEPPKDLHVITYAEGPEGLPEDPGATSLDVPTEALRPTKKMALYDEPGGKPRAYLPPKISGLPTVAPIVARDNGWVAVLAPSSNRRIGWVPEDGWTPEPLGDHIVVDLSEHRLTWLREGEEEQSWEVSVGSKATPTPLGRTFVMGTTTTNGAVYEGLDALVLGTVPEKKENLAASLRGAHTAIHAWSRTSAFGRSVSNGCVRMPAAAQRALLGKVDPGTPVLVVA</sequence>
<dbReference type="PANTHER" id="PTHR30582">
    <property type="entry name" value="L,D-TRANSPEPTIDASE"/>
    <property type="match status" value="1"/>
</dbReference>
<comment type="caution">
    <text evidence="9">The sequence shown here is derived from an EMBL/GenBank/DDBJ whole genome shotgun (WGS) entry which is preliminary data.</text>
</comment>
<feature type="active site" description="Nucleophile" evidence="6">
    <location>
        <position position="284"/>
    </location>
</feature>
<dbReference type="InterPro" id="IPR005490">
    <property type="entry name" value="LD_TPept_cat_dom"/>
</dbReference>
<feature type="region of interest" description="Disordered" evidence="7">
    <location>
        <begin position="60"/>
        <end position="88"/>
    </location>
</feature>
<evidence type="ECO:0000256" key="3">
    <source>
        <dbReference type="ARBA" id="ARBA00022960"/>
    </source>
</evidence>
<gene>
    <name evidence="9" type="ORF">B0I29_12121</name>
</gene>
<evidence type="ECO:0000259" key="8">
    <source>
        <dbReference type="PROSITE" id="PS52029"/>
    </source>
</evidence>
<dbReference type="PROSITE" id="PS52029">
    <property type="entry name" value="LD_TPASE"/>
    <property type="match status" value="1"/>
</dbReference>
<dbReference type="GO" id="GO:0071555">
    <property type="term" value="P:cell wall organization"/>
    <property type="evidence" value="ECO:0007669"/>
    <property type="project" value="UniProtKB-UniRule"/>
</dbReference>
<evidence type="ECO:0000256" key="7">
    <source>
        <dbReference type="SAM" id="MobiDB-lite"/>
    </source>
</evidence>
<feature type="active site" description="Proton donor/acceptor" evidence="6">
    <location>
        <position position="268"/>
    </location>
</feature>
<dbReference type="InterPro" id="IPR050979">
    <property type="entry name" value="LD-transpeptidase"/>
</dbReference>
<dbReference type="CDD" id="cd16913">
    <property type="entry name" value="YkuD_like"/>
    <property type="match status" value="1"/>
</dbReference>
<dbReference type="Proteomes" id="UP000249341">
    <property type="component" value="Unassembled WGS sequence"/>
</dbReference>
<dbReference type="GO" id="GO:0008360">
    <property type="term" value="P:regulation of cell shape"/>
    <property type="evidence" value="ECO:0007669"/>
    <property type="project" value="UniProtKB-UniRule"/>
</dbReference>
<dbReference type="GO" id="GO:0005576">
    <property type="term" value="C:extracellular region"/>
    <property type="evidence" value="ECO:0007669"/>
    <property type="project" value="TreeGrafter"/>
</dbReference>
<name>A0A327Z3V6_9ACTN</name>
<proteinExistence type="predicted"/>
<dbReference type="SUPFAM" id="SSF141523">
    <property type="entry name" value="L,D-transpeptidase catalytic domain-like"/>
    <property type="match status" value="1"/>
</dbReference>
<feature type="region of interest" description="Disordered" evidence="7">
    <location>
        <begin position="1"/>
        <end position="27"/>
    </location>
</feature>